<evidence type="ECO:0000313" key="1">
    <source>
        <dbReference type="EMBL" id="MFD1891180.1"/>
    </source>
</evidence>
<reference evidence="2" key="1">
    <citation type="journal article" date="2019" name="Int. J. Syst. Evol. Microbiol.">
        <title>The Global Catalogue of Microorganisms (GCM) 10K type strain sequencing project: providing services to taxonomists for standard genome sequencing and annotation.</title>
        <authorList>
            <consortium name="The Broad Institute Genomics Platform"/>
            <consortium name="The Broad Institute Genome Sequencing Center for Infectious Disease"/>
            <person name="Wu L."/>
            <person name="Ma J."/>
        </authorList>
    </citation>
    <scope>NUCLEOTIDE SEQUENCE [LARGE SCALE GENOMIC DNA]</scope>
    <source>
        <strain evidence="2">CAIM 431</strain>
    </source>
</reference>
<accession>A0ABW4S050</accession>
<dbReference type="RefSeq" id="WP_343875404.1">
    <property type="nucleotide sequence ID" value="NZ_BAAAIX010000033.1"/>
</dbReference>
<dbReference type="Proteomes" id="UP001597326">
    <property type="component" value="Unassembled WGS sequence"/>
</dbReference>
<organism evidence="1 2">
    <name type="scientific">Luteococcus peritonei</name>
    <dbReference type="NCBI Taxonomy" id="88874"/>
    <lineage>
        <taxon>Bacteria</taxon>
        <taxon>Bacillati</taxon>
        <taxon>Actinomycetota</taxon>
        <taxon>Actinomycetes</taxon>
        <taxon>Propionibacteriales</taxon>
        <taxon>Propionibacteriaceae</taxon>
        <taxon>Luteococcus</taxon>
    </lineage>
</organism>
<gene>
    <name evidence="1" type="ORF">ACFSCS_13450</name>
</gene>
<comment type="caution">
    <text evidence="1">The sequence shown here is derived from an EMBL/GenBank/DDBJ whole genome shotgun (WGS) entry which is preliminary data.</text>
</comment>
<name>A0ABW4S050_9ACTN</name>
<protein>
    <recommendedName>
        <fullName evidence="3">GNAT family N-acetyltransferase</fullName>
    </recommendedName>
</protein>
<evidence type="ECO:0008006" key="3">
    <source>
        <dbReference type="Google" id="ProtNLM"/>
    </source>
</evidence>
<sequence length="207" mass="22690">MGRTRRVRPMVPQDLTVGPGTCRGHGGLDPLLHDPQALWARSAQDQWGLCGIAVLDEHDEVLAQLMVCPVLQLPAGHPLEHWSKTPDSACLLALVTTRAEGERPEHLVKLMVQHLARRLVGQAGSVVALGLTQGGSCLQPPAAWLEEAGFQRVEEHRVDGCRRLELRLDATARWQPDLNRAWQLLAGLVPRPLPPAEPTGREAGRSR</sequence>
<dbReference type="EMBL" id="JBHUFZ010000032">
    <property type="protein sequence ID" value="MFD1891180.1"/>
    <property type="molecule type" value="Genomic_DNA"/>
</dbReference>
<evidence type="ECO:0000313" key="2">
    <source>
        <dbReference type="Proteomes" id="UP001597326"/>
    </source>
</evidence>
<proteinExistence type="predicted"/>
<keyword evidence="2" id="KW-1185">Reference proteome</keyword>